<feature type="binding site" evidence="19">
    <location>
        <position position="9"/>
    </location>
    <ligand>
        <name>a divalent metal cation</name>
        <dbReference type="ChEBI" id="CHEBI:60240"/>
        <label>1</label>
        <note>catalytic</note>
    </ligand>
</feature>
<dbReference type="GO" id="GO:0046872">
    <property type="term" value="F:metal ion binding"/>
    <property type="evidence" value="ECO:0007669"/>
    <property type="project" value="UniProtKB-KW"/>
</dbReference>
<evidence type="ECO:0000313" key="24">
    <source>
        <dbReference type="Proteomes" id="UP000035444"/>
    </source>
</evidence>
<keyword evidence="8 19" id="KW-0479">Metal-binding</keyword>
<evidence type="ECO:0000256" key="9">
    <source>
        <dbReference type="ARBA" id="ARBA00022801"/>
    </source>
</evidence>
<keyword evidence="10 20" id="KW-0269">Exonuclease</keyword>
<dbReference type="PANTHER" id="PTHR30231">
    <property type="entry name" value="DNA POLYMERASE III SUBUNIT EPSILON"/>
    <property type="match status" value="1"/>
</dbReference>
<evidence type="ECO:0000259" key="22">
    <source>
        <dbReference type="SMART" id="SM00479"/>
    </source>
</evidence>
<dbReference type="InterPro" id="IPR013520">
    <property type="entry name" value="Ribonucl_H"/>
</dbReference>
<proteinExistence type="predicted"/>
<dbReference type="EMBL" id="LAQL01000006">
    <property type="protein sequence ID" value="KLN60876.1"/>
    <property type="molecule type" value="Genomic_DNA"/>
</dbReference>
<dbReference type="AlphaFoldDB" id="A0A0H2MF83"/>
<dbReference type="NCBIfam" id="NF004316">
    <property type="entry name" value="PRK05711.1"/>
    <property type="match status" value="1"/>
</dbReference>
<feature type="compositionally biased region" description="Basic and acidic residues" evidence="21">
    <location>
        <begin position="201"/>
        <end position="210"/>
    </location>
</feature>
<feature type="binding site" evidence="19">
    <location>
        <position position="7"/>
    </location>
    <ligand>
        <name>a divalent metal cation</name>
        <dbReference type="ChEBI" id="CHEBI:60240"/>
        <label>1</label>
        <note>catalytic</note>
    </ligand>
</feature>
<dbReference type="GO" id="GO:0003887">
    <property type="term" value="F:DNA-directed DNA polymerase activity"/>
    <property type="evidence" value="ECO:0007669"/>
    <property type="project" value="UniProtKB-KW"/>
</dbReference>
<dbReference type="NCBIfam" id="TIGR01406">
    <property type="entry name" value="dnaQ_proteo"/>
    <property type="match status" value="1"/>
</dbReference>
<evidence type="ECO:0000256" key="21">
    <source>
        <dbReference type="SAM" id="MobiDB-lite"/>
    </source>
</evidence>
<evidence type="ECO:0000256" key="12">
    <source>
        <dbReference type="ARBA" id="ARBA00022932"/>
    </source>
</evidence>
<evidence type="ECO:0000256" key="18">
    <source>
        <dbReference type="PIRSR" id="PIRSR606309-2"/>
    </source>
</evidence>
<dbReference type="FunFam" id="3.30.420.10:FF:000012">
    <property type="entry name" value="DNA polymerase III subunit epsilon"/>
    <property type="match status" value="1"/>
</dbReference>
<dbReference type="Gene3D" id="3.30.420.10">
    <property type="entry name" value="Ribonuclease H-like superfamily/Ribonuclease H"/>
    <property type="match status" value="1"/>
</dbReference>
<name>A0A0H2MF83_9PROT</name>
<feature type="domain" description="Exonuclease" evidence="22">
    <location>
        <begin position="2"/>
        <end position="171"/>
    </location>
</feature>
<dbReference type="GO" id="GO:0005829">
    <property type="term" value="C:cytosol"/>
    <property type="evidence" value="ECO:0007669"/>
    <property type="project" value="TreeGrafter"/>
</dbReference>
<feature type="binding site" evidence="18">
    <location>
        <position position="154"/>
    </location>
    <ligand>
        <name>substrate</name>
    </ligand>
</feature>
<dbReference type="RefSeq" id="WP_047764088.1">
    <property type="nucleotide sequence ID" value="NZ_LAQL01000006.1"/>
</dbReference>
<organism evidence="23 24">
    <name type="scientific">Kiloniella spongiae</name>
    <dbReference type="NCBI Taxonomy" id="1489064"/>
    <lineage>
        <taxon>Bacteria</taxon>
        <taxon>Pseudomonadati</taxon>
        <taxon>Pseudomonadota</taxon>
        <taxon>Alphaproteobacteria</taxon>
        <taxon>Rhodospirillales</taxon>
        <taxon>Kiloniellaceae</taxon>
        <taxon>Kiloniella</taxon>
    </lineage>
</organism>
<comment type="caution">
    <text evidence="23">The sequence shown here is derived from an EMBL/GenBank/DDBJ whole genome shotgun (WGS) entry which is preliminary data.</text>
</comment>
<evidence type="ECO:0000256" key="11">
    <source>
        <dbReference type="ARBA" id="ARBA00022842"/>
    </source>
</evidence>
<dbReference type="SUPFAM" id="SSF53098">
    <property type="entry name" value="Ribonuclease H-like"/>
    <property type="match status" value="1"/>
</dbReference>
<feature type="binding site" evidence="18">
    <location>
        <position position="57"/>
    </location>
    <ligand>
        <name>substrate</name>
    </ligand>
</feature>
<evidence type="ECO:0000313" key="23">
    <source>
        <dbReference type="EMBL" id="KLN60876.1"/>
    </source>
</evidence>
<keyword evidence="4 20" id="KW-0808">Transferase</keyword>
<keyword evidence="12 20" id="KW-0239">DNA-directed DNA polymerase</keyword>
<evidence type="ECO:0000256" key="3">
    <source>
        <dbReference type="ARBA" id="ARBA00020352"/>
    </source>
</evidence>
<dbReference type="GO" id="GO:0045004">
    <property type="term" value="P:DNA replication proofreading"/>
    <property type="evidence" value="ECO:0007669"/>
    <property type="project" value="TreeGrafter"/>
</dbReference>
<dbReference type="GO" id="GO:0003677">
    <property type="term" value="F:DNA binding"/>
    <property type="evidence" value="ECO:0007669"/>
    <property type="project" value="InterPro"/>
</dbReference>
<evidence type="ECO:0000256" key="17">
    <source>
        <dbReference type="PIRSR" id="PIRSR606309-1"/>
    </source>
</evidence>
<dbReference type="STRING" id="1489064.WH96_10465"/>
<evidence type="ECO:0000256" key="20">
    <source>
        <dbReference type="RuleBase" id="RU364087"/>
    </source>
</evidence>
<evidence type="ECO:0000256" key="8">
    <source>
        <dbReference type="ARBA" id="ARBA00022723"/>
    </source>
</evidence>
<feature type="active site" description="Proton acceptor" evidence="17">
    <location>
        <position position="149"/>
    </location>
</feature>
<keyword evidence="24" id="KW-1185">Reference proteome</keyword>
<evidence type="ECO:0000256" key="1">
    <source>
        <dbReference type="ARBA" id="ARBA00001936"/>
    </source>
</evidence>
<gene>
    <name evidence="20" type="primary">dnaQ</name>
    <name evidence="23" type="ORF">WH96_10465</name>
</gene>
<evidence type="ECO:0000256" key="14">
    <source>
        <dbReference type="ARBA" id="ARBA00025483"/>
    </source>
</evidence>
<evidence type="ECO:0000256" key="6">
    <source>
        <dbReference type="ARBA" id="ARBA00022705"/>
    </source>
</evidence>
<comment type="function">
    <text evidence="14 20">DNA polymerase III is a complex, multichain enzyme responsible for most of the replicative synthesis in bacteria. The epsilon subunit contain the editing function and is a proofreading 3'-5' exonuclease.</text>
</comment>
<evidence type="ECO:0000256" key="4">
    <source>
        <dbReference type="ARBA" id="ARBA00022679"/>
    </source>
</evidence>
<dbReference type="InterPro" id="IPR036397">
    <property type="entry name" value="RNaseH_sf"/>
</dbReference>
<comment type="subunit">
    <text evidence="15 20">DNA polymerase III contains a core (composed of alpha, epsilon and theta chains) that associates with a tau subunit. This core dimerizes to form the POLIII' complex. PolIII' associates with the gamma complex (composed of gamma, delta, delta', psi and chi chains) and with the beta chain to form the complete DNA polymerase III complex.</text>
</comment>
<feature type="binding site" evidence="18">
    <location>
        <position position="7"/>
    </location>
    <ligand>
        <name>substrate</name>
    </ligand>
</feature>
<evidence type="ECO:0000256" key="7">
    <source>
        <dbReference type="ARBA" id="ARBA00022722"/>
    </source>
</evidence>
<evidence type="ECO:0000256" key="16">
    <source>
        <dbReference type="ARBA" id="ARBA00049244"/>
    </source>
</evidence>
<dbReference type="InterPro" id="IPR012337">
    <property type="entry name" value="RNaseH-like_sf"/>
</dbReference>
<evidence type="ECO:0000256" key="15">
    <source>
        <dbReference type="ARBA" id="ARBA00026073"/>
    </source>
</evidence>
<sequence>MREIILDTETTGFKPEEGHRIVEIGCLEVYQNLPTGKSLQLYINPERDMPEGAFKVHGISEEFLADKPLFANVVDEFLEFIGEDPLVIHNAPFDMKFLNSELKWAGRPKLKNKPIDTVVIARELFPGSPVNLDALCRRFEIDNSSRTYHGALLDCELLAEVYLELRGGRQHGFDLGAKKAASSANSSSQRQGINRTKTGKKVREARPHIVPEEELAAHSAMLELLSDPIWKK</sequence>
<evidence type="ECO:0000256" key="19">
    <source>
        <dbReference type="PIRSR" id="PIRSR606309-3"/>
    </source>
</evidence>
<keyword evidence="7 20" id="KW-0540">Nuclease</keyword>
<dbReference type="CDD" id="cd06131">
    <property type="entry name" value="DNA_pol_III_epsilon_Ecoli_like"/>
    <property type="match status" value="1"/>
</dbReference>
<dbReference type="GO" id="GO:0008408">
    <property type="term" value="F:3'-5' exonuclease activity"/>
    <property type="evidence" value="ECO:0007669"/>
    <property type="project" value="TreeGrafter"/>
</dbReference>
<dbReference type="Proteomes" id="UP000035444">
    <property type="component" value="Unassembled WGS sequence"/>
</dbReference>
<dbReference type="EC" id="2.7.7.7" evidence="2 20"/>
<evidence type="ECO:0000256" key="2">
    <source>
        <dbReference type="ARBA" id="ARBA00012417"/>
    </source>
</evidence>
<feature type="binding site" evidence="19">
    <location>
        <position position="154"/>
    </location>
    <ligand>
        <name>a divalent metal cation</name>
        <dbReference type="ChEBI" id="CHEBI:60240"/>
        <label>1</label>
        <note>catalytic</note>
    </ligand>
</feature>
<dbReference type="NCBIfam" id="TIGR00573">
    <property type="entry name" value="dnaq"/>
    <property type="match status" value="1"/>
</dbReference>
<protein>
    <recommendedName>
        <fullName evidence="3 20">DNA polymerase III subunit epsilon</fullName>
        <ecNumber evidence="2 20">2.7.7.7</ecNumber>
    </recommendedName>
</protein>
<dbReference type="Pfam" id="PF00929">
    <property type="entry name" value="RNase_T"/>
    <property type="match status" value="1"/>
</dbReference>
<dbReference type="OrthoDB" id="9804290at2"/>
<dbReference type="PATRIC" id="fig|1489064.4.peg.3389"/>
<reference evidence="23 24" key="1">
    <citation type="submission" date="2015-03" db="EMBL/GenBank/DDBJ databases">
        <title>Genome Sequence of Kiloniella spongiae MEBiC09566, isolated from a marine sponge.</title>
        <authorList>
            <person name="Shao Z."/>
            <person name="Wang L."/>
            <person name="Li X."/>
        </authorList>
    </citation>
    <scope>NUCLEOTIDE SEQUENCE [LARGE SCALE GENOMIC DNA]</scope>
    <source>
        <strain evidence="23 24">MEBiC09566</strain>
    </source>
</reference>
<dbReference type="SMART" id="SM00479">
    <property type="entry name" value="EXOIII"/>
    <property type="match status" value="1"/>
</dbReference>
<comment type="cofactor">
    <cofactor evidence="19">
        <name>Mg(2+)</name>
        <dbReference type="ChEBI" id="CHEBI:18420"/>
    </cofactor>
    <cofactor evidence="19">
        <name>Mn(2+)</name>
        <dbReference type="ChEBI" id="CHEBI:29035"/>
    </cofactor>
    <text evidence="19">Binds 2 divalent metal cations. Magnesium or manganese.</text>
</comment>
<comment type="cofactor">
    <cofactor evidence="1 20">
        <name>Mn(2+)</name>
        <dbReference type="ChEBI" id="CHEBI:29035"/>
    </cofactor>
</comment>
<dbReference type="InterPro" id="IPR006309">
    <property type="entry name" value="DnaQ_proteo"/>
</dbReference>
<keyword evidence="9 20" id="KW-0378">Hydrolase</keyword>
<dbReference type="PANTHER" id="PTHR30231:SF41">
    <property type="entry name" value="DNA POLYMERASE III SUBUNIT EPSILON"/>
    <property type="match status" value="1"/>
</dbReference>
<accession>A0A0H2MF83</accession>
<evidence type="ECO:0000256" key="10">
    <source>
        <dbReference type="ARBA" id="ARBA00022839"/>
    </source>
</evidence>
<dbReference type="InterPro" id="IPR006054">
    <property type="entry name" value="DnaQ"/>
</dbReference>
<keyword evidence="13 19" id="KW-0464">Manganese</keyword>
<comment type="catalytic activity">
    <reaction evidence="16 20">
        <text>DNA(n) + a 2'-deoxyribonucleoside 5'-triphosphate = DNA(n+1) + diphosphate</text>
        <dbReference type="Rhea" id="RHEA:22508"/>
        <dbReference type="Rhea" id="RHEA-COMP:17339"/>
        <dbReference type="Rhea" id="RHEA-COMP:17340"/>
        <dbReference type="ChEBI" id="CHEBI:33019"/>
        <dbReference type="ChEBI" id="CHEBI:61560"/>
        <dbReference type="ChEBI" id="CHEBI:173112"/>
        <dbReference type="EC" id="2.7.7.7"/>
    </reaction>
</comment>
<keyword evidence="5 20" id="KW-0548">Nucleotidyltransferase</keyword>
<feature type="binding site" evidence="18">
    <location>
        <position position="9"/>
    </location>
    <ligand>
        <name>substrate</name>
    </ligand>
</feature>
<keyword evidence="6 20" id="KW-0235">DNA replication</keyword>
<evidence type="ECO:0000256" key="13">
    <source>
        <dbReference type="ARBA" id="ARBA00023211"/>
    </source>
</evidence>
<keyword evidence="11 19" id="KW-0460">Magnesium</keyword>
<evidence type="ECO:0000256" key="5">
    <source>
        <dbReference type="ARBA" id="ARBA00022695"/>
    </source>
</evidence>
<feature type="region of interest" description="Disordered" evidence="21">
    <location>
        <begin position="180"/>
        <end position="210"/>
    </location>
</feature>